<proteinExistence type="predicted"/>
<sequence>MSDSLTPEALNTLRLPVVFTPGAWQRAVLLERSDHPETLQVDQLSHVLRAAFEAHLASPREPYVPFEVVHIQSTDHSDQDLLLQLSLSLLQEPGQPGALLIALAGEANAKRT</sequence>
<reference evidence="1 2" key="1">
    <citation type="submission" date="2020-04" db="EMBL/GenBank/DDBJ databases">
        <title>Molecular characterization of pseudomonads from Agaricus bisporus reveal novel blotch 2 pathogens in Western Europe.</title>
        <authorList>
            <person name="Taparia T."/>
            <person name="Krijger M."/>
            <person name="Haynes E."/>
            <person name="Elpinstone J.G."/>
            <person name="Noble R."/>
            <person name="Van Der Wolf J."/>
        </authorList>
    </citation>
    <scope>NUCLEOTIDE SEQUENCE [LARGE SCALE GENOMIC DNA]</scope>
    <source>
        <strain evidence="1 2">IPO3746</strain>
    </source>
</reference>
<name>A0A7Y8ASZ2_PSETO</name>
<dbReference type="RefSeq" id="WP_016973560.1">
    <property type="nucleotide sequence ID" value="NZ_CP020369.1"/>
</dbReference>
<comment type="caution">
    <text evidence="1">The sequence shown here is derived from an EMBL/GenBank/DDBJ whole genome shotgun (WGS) entry which is preliminary data.</text>
</comment>
<accession>A0A7Y8ASZ2</accession>
<evidence type="ECO:0000313" key="1">
    <source>
        <dbReference type="EMBL" id="NWD39782.1"/>
    </source>
</evidence>
<dbReference type="AlphaFoldDB" id="A0A7Y8ASZ2"/>
<dbReference type="Proteomes" id="UP000549134">
    <property type="component" value="Unassembled WGS sequence"/>
</dbReference>
<gene>
    <name evidence="1" type="ORF">HX787_28375</name>
</gene>
<dbReference type="EMBL" id="JACAQK010000031">
    <property type="protein sequence ID" value="NWD39782.1"/>
    <property type="molecule type" value="Genomic_DNA"/>
</dbReference>
<protein>
    <submittedName>
        <fullName evidence="1">Uncharacterized protein</fullName>
    </submittedName>
</protein>
<organism evidence="1 2">
    <name type="scientific">Pseudomonas tolaasii</name>
    <dbReference type="NCBI Taxonomy" id="29442"/>
    <lineage>
        <taxon>Bacteria</taxon>
        <taxon>Pseudomonadati</taxon>
        <taxon>Pseudomonadota</taxon>
        <taxon>Gammaproteobacteria</taxon>
        <taxon>Pseudomonadales</taxon>
        <taxon>Pseudomonadaceae</taxon>
        <taxon>Pseudomonas</taxon>
    </lineage>
</organism>
<dbReference type="GeneID" id="55848812"/>
<evidence type="ECO:0000313" key="2">
    <source>
        <dbReference type="Proteomes" id="UP000549134"/>
    </source>
</evidence>